<evidence type="ECO:0000256" key="4">
    <source>
        <dbReference type="ARBA" id="ARBA00032904"/>
    </source>
</evidence>
<evidence type="ECO:0000313" key="10">
    <source>
        <dbReference type="Proteomes" id="UP000641646"/>
    </source>
</evidence>
<evidence type="ECO:0000256" key="1">
    <source>
        <dbReference type="ARBA" id="ARBA00005614"/>
    </source>
</evidence>
<proteinExistence type="inferred from homology"/>
<dbReference type="InterPro" id="IPR001792">
    <property type="entry name" value="Acylphosphatase-like_dom"/>
</dbReference>
<dbReference type="PANTHER" id="PTHR47268:SF4">
    <property type="entry name" value="ACYLPHOSPHATASE"/>
    <property type="match status" value="1"/>
</dbReference>
<evidence type="ECO:0000256" key="3">
    <source>
        <dbReference type="ARBA" id="ARBA00015991"/>
    </source>
</evidence>
<dbReference type="PANTHER" id="PTHR47268">
    <property type="entry name" value="ACYLPHOSPHATASE"/>
    <property type="match status" value="1"/>
</dbReference>
<gene>
    <name evidence="9" type="ORF">H6G03_09945</name>
</gene>
<feature type="domain" description="Acylphosphatase-like" evidence="8">
    <location>
        <begin position="12"/>
        <end position="98"/>
    </location>
</feature>
<dbReference type="GO" id="GO:0003998">
    <property type="term" value="F:acylphosphatase activity"/>
    <property type="evidence" value="ECO:0007669"/>
    <property type="project" value="UniProtKB-EC"/>
</dbReference>
<dbReference type="EC" id="3.6.1.7" evidence="2"/>
<reference evidence="9" key="2">
    <citation type="submission" date="2020-08" db="EMBL/GenBank/DDBJ databases">
        <authorList>
            <person name="Chen M."/>
            <person name="Teng W."/>
            <person name="Zhao L."/>
            <person name="Hu C."/>
            <person name="Zhou Y."/>
            <person name="Han B."/>
            <person name="Song L."/>
            <person name="Shu W."/>
        </authorList>
    </citation>
    <scope>NUCLEOTIDE SEQUENCE</scope>
    <source>
        <strain evidence="9">FACHB-1375</strain>
    </source>
</reference>
<comment type="caution">
    <text evidence="6">Lacks conserved residue(s) required for the propagation of feature annotation.</text>
</comment>
<sequence length="461" mass="52926">MENQTTPPGQVRAHVFISGNVKGVGFRLATWDKANQWGIGGWVEELPDGRVEAVFEGSKELVEAIISWCYRGSPDAVVKNVTVGYEEPEGLTEFIIRRSREPVVYKKPTSVNTKTINVLFFVHGLMLSDNPTPEEKQYDILWEPVKKLYNLEERIDEIVRVNWGQYLDETDEPRPDEKINKAEKFILDQLNFDRLRQKPSPNNIVLQDLQSDITFQPWWRFLVKPLRETLLLRGFGDAVYYVGEDGKIAVQLAVYRQVLKVLEKYRSQIEEDIETEALRIKVRLHAIGTSLGSTVINDFLHGLFSNTGYRIRSNPEEAKEPTIVTSKVLEDEKQKTVERYQFWRIAAQKKRLELGSVVTMASQLPVLLMRSQRVVDAFANGQTLPADEIGIPRDIKEVIWKIFYDIDDLLAFPVRPLFGDYPGIQDIQVDVGDGLKAHTSYWGNEKIHEQVAELLNRRVVS</sequence>
<dbReference type="AlphaFoldDB" id="A0A926VDB2"/>
<dbReference type="Proteomes" id="UP000641646">
    <property type="component" value="Unassembled WGS sequence"/>
</dbReference>
<dbReference type="Pfam" id="PF00708">
    <property type="entry name" value="Acylphosphatase"/>
    <property type="match status" value="1"/>
</dbReference>
<comment type="catalytic activity">
    <reaction evidence="5">
        <text>an acyl phosphate + H2O = a carboxylate + phosphate + H(+)</text>
        <dbReference type="Rhea" id="RHEA:14965"/>
        <dbReference type="ChEBI" id="CHEBI:15377"/>
        <dbReference type="ChEBI" id="CHEBI:15378"/>
        <dbReference type="ChEBI" id="CHEBI:29067"/>
        <dbReference type="ChEBI" id="CHEBI:43474"/>
        <dbReference type="ChEBI" id="CHEBI:59918"/>
        <dbReference type="EC" id="3.6.1.7"/>
    </reaction>
</comment>
<organism evidence="9 10">
    <name type="scientific">Aerosakkonema funiforme FACHB-1375</name>
    <dbReference type="NCBI Taxonomy" id="2949571"/>
    <lineage>
        <taxon>Bacteria</taxon>
        <taxon>Bacillati</taxon>
        <taxon>Cyanobacteriota</taxon>
        <taxon>Cyanophyceae</taxon>
        <taxon>Oscillatoriophycideae</taxon>
        <taxon>Aerosakkonematales</taxon>
        <taxon>Aerosakkonemataceae</taxon>
        <taxon>Aerosakkonema</taxon>
    </lineage>
</organism>
<dbReference type="InterPro" id="IPR036046">
    <property type="entry name" value="Acylphosphatase-like_dom_sf"/>
</dbReference>
<reference evidence="9" key="1">
    <citation type="journal article" date="2015" name="ISME J.">
        <title>Draft Genome Sequence of Streptomyces incarnatus NRRL8089, which Produces the Nucleoside Antibiotic Sinefungin.</title>
        <authorList>
            <person name="Oshima K."/>
            <person name="Hattori M."/>
            <person name="Shimizu H."/>
            <person name="Fukuda K."/>
            <person name="Nemoto M."/>
            <person name="Inagaki K."/>
            <person name="Tamura T."/>
        </authorList>
    </citation>
    <scope>NUCLEOTIDE SEQUENCE</scope>
    <source>
        <strain evidence="9">FACHB-1375</strain>
    </source>
</reference>
<evidence type="ECO:0000313" key="9">
    <source>
        <dbReference type="EMBL" id="MBD2181425.1"/>
    </source>
</evidence>
<dbReference type="Gene3D" id="3.30.70.100">
    <property type="match status" value="1"/>
</dbReference>
<comment type="caution">
    <text evidence="9">The sequence shown here is derived from an EMBL/GenBank/DDBJ whole genome shotgun (WGS) entry which is preliminary data.</text>
</comment>
<dbReference type="PROSITE" id="PS51160">
    <property type="entry name" value="ACYLPHOSPHATASE_3"/>
    <property type="match status" value="1"/>
</dbReference>
<evidence type="ECO:0000259" key="8">
    <source>
        <dbReference type="PROSITE" id="PS51160"/>
    </source>
</evidence>
<dbReference type="EMBL" id="JACJPW010000020">
    <property type="protein sequence ID" value="MBD2181425.1"/>
    <property type="molecule type" value="Genomic_DNA"/>
</dbReference>
<dbReference type="SUPFAM" id="SSF54975">
    <property type="entry name" value="Acylphosphatase/BLUF domain-like"/>
    <property type="match status" value="1"/>
</dbReference>
<name>A0A926VDB2_9CYAN</name>
<dbReference type="InterPro" id="IPR020456">
    <property type="entry name" value="Acylphosphatase"/>
</dbReference>
<accession>A0A926VDB2</accession>
<dbReference type="RefSeq" id="WP_190464192.1">
    <property type="nucleotide sequence ID" value="NZ_JACJPW010000020.1"/>
</dbReference>
<evidence type="ECO:0000256" key="5">
    <source>
        <dbReference type="ARBA" id="ARBA00047645"/>
    </source>
</evidence>
<evidence type="ECO:0000256" key="2">
    <source>
        <dbReference type="ARBA" id="ARBA00012150"/>
    </source>
</evidence>
<evidence type="ECO:0000256" key="6">
    <source>
        <dbReference type="PROSITE-ProRule" id="PRU00520"/>
    </source>
</evidence>
<keyword evidence="10" id="KW-1185">Reference proteome</keyword>
<comment type="similarity">
    <text evidence="1 7">Belongs to the acylphosphatase family.</text>
</comment>
<protein>
    <recommendedName>
        <fullName evidence="3">Acylphosphatase</fullName>
        <ecNumber evidence="2">3.6.1.7</ecNumber>
    </recommendedName>
    <alternativeName>
        <fullName evidence="4">Acylphosphate phosphohydrolase</fullName>
    </alternativeName>
</protein>
<evidence type="ECO:0000256" key="7">
    <source>
        <dbReference type="RuleBase" id="RU004168"/>
    </source>
</evidence>